<dbReference type="Gene3D" id="1.10.510.10">
    <property type="entry name" value="Transferase(Phosphotransferase) domain 1"/>
    <property type="match status" value="1"/>
</dbReference>
<evidence type="ECO:0000259" key="2">
    <source>
        <dbReference type="PROSITE" id="PS50011"/>
    </source>
</evidence>
<evidence type="ECO:0000256" key="1">
    <source>
        <dbReference type="SAM" id="MobiDB-lite"/>
    </source>
</evidence>
<protein>
    <recommendedName>
        <fullName evidence="2">Protein kinase domain-containing protein</fullName>
    </recommendedName>
</protein>
<organism evidence="3 4">
    <name type="scientific">Blattamonas nauphoetae</name>
    <dbReference type="NCBI Taxonomy" id="2049346"/>
    <lineage>
        <taxon>Eukaryota</taxon>
        <taxon>Metamonada</taxon>
        <taxon>Preaxostyla</taxon>
        <taxon>Oxymonadida</taxon>
        <taxon>Blattamonas</taxon>
    </lineage>
</organism>
<dbReference type="PROSITE" id="PS50011">
    <property type="entry name" value="PROTEIN_KINASE_DOM"/>
    <property type="match status" value="1"/>
</dbReference>
<evidence type="ECO:0000313" key="3">
    <source>
        <dbReference type="EMBL" id="KAK2961707.1"/>
    </source>
</evidence>
<dbReference type="InterPro" id="IPR050167">
    <property type="entry name" value="Ser_Thr_protein_kinase"/>
</dbReference>
<gene>
    <name evidence="3" type="ORF">BLNAU_3144</name>
</gene>
<dbReference type="InterPro" id="IPR001245">
    <property type="entry name" value="Ser-Thr/Tyr_kinase_cat_dom"/>
</dbReference>
<keyword evidence="4" id="KW-1185">Reference proteome</keyword>
<feature type="region of interest" description="Disordered" evidence="1">
    <location>
        <begin position="147"/>
        <end position="172"/>
    </location>
</feature>
<dbReference type="Pfam" id="PF07714">
    <property type="entry name" value="PK_Tyr_Ser-Thr"/>
    <property type="match status" value="1"/>
</dbReference>
<name>A0ABQ9YD61_9EUKA</name>
<dbReference type="SUPFAM" id="SSF56112">
    <property type="entry name" value="Protein kinase-like (PK-like)"/>
    <property type="match status" value="1"/>
</dbReference>
<dbReference type="Proteomes" id="UP001281761">
    <property type="component" value="Unassembled WGS sequence"/>
</dbReference>
<evidence type="ECO:0000313" key="4">
    <source>
        <dbReference type="Proteomes" id="UP001281761"/>
    </source>
</evidence>
<accession>A0ABQ9YD61</accession>
<dbReference type="InterPro" id="IPR000719">
    <property type="entry name" value="Prot_kinase_dom"/>
</dbReference>
<comment type="caution">
    <text evidence="3">The sequence shown here is derived from an EMBL/GenBank/DDBJ whole genome shotgun (WGS) entry which is preliminary data.</text>
</comment>
<dbReference type="EMBL" id="JARBJD010000014">
    <property type="protein sequence ID" value="KAK2961707.1"/>
    <property type="molecule type" value="Genomic_DNA"/>
</dbReference>
<dbReference type="PANTHER" id="PTHR23257">
    <property type="entry name" value="SERINE-THREONINE PROTEIN KINASE"/>
    <property type="match status" value="1"/>
</dbReference>
<feature type="compositionally biased region" description="Polar residues" evidence="1">
    <location>
        <begin position="147"/>
        <end position="170"/>
    </location>
</feature>
<sequence>MEDEKMEIVTDNRIGVNSIQTFSSSESDKETEKKYPHQSDGMIDFGNLEEVLVCSGDMKTTAFVSKDRTLYNALHSEKKWDVRVRQAQKQLVSGLKGVWKKDREAAILRALTAHNILFDSKENVCLKLNLDLAPLPISTQHQIPSDLQVEPAQQGQEPAVDTNQSNQTAPQLAEPVNEGVRWYAPDVIANKPHVNSVHGAVFSLGLILWEIETGCVPFAEQDAVNASRQIVTGVTPKLDLVSNKEMRELILQCLSLEPVDRPDLDTIESTLDLIPAENLIAPNG</sequence>
<proteinExistence type="predicted"/>
<reference evidence="3 4" key="1">
    <citation type="journal article" date="2022" name="bioRxiv">
        <title>Genomics of Preaxostyla Flagellates Illuminates Evolutionary Transitions and the Path Towards Mitochondrial Loss.</title>
        <authorList>
            <person name="Novak L.V.F."/>
            <person name="Treitli S.C."/>
            <person name="Pyrih J."/>
            <person name="Halakuc P."/>
            <person name="Pipaliya S.V."/>
            <person name="Vacek V."/>
            <person name="Brzon O."/>
            <person name="Soukal P."/>
            <person name="Eme L."/>
            <person name="Dacks J.B."/>
            <person name="Karnkowska A."/>
            <person name="Elias M."/>
            <person name="Hampl V."/>
        </authorList>
    </citation>
    <scope>NUCLEOTIDE SEQUENCE [LARGE SCALE GENOMIC DNA]</scope>
    <source>
        <strain evidence="3">NAU3</strain>
        <tissue evidence="3">Gut</tissue>
    </source>
</reference>
<feature type="domain" description="Protein kinase" evidence="2">
    <location>
        <begin position="1"/>
        <end position="274"/>
    </location>
</feature>
<dbReference type="InterPro" id="IPR011009">
    <property type="entry name" value="Kinase-like_dom_sf"/>
</dbReference>